<dbReference type="SUPFAM" id="SSF55874">
    <property type="entry name" value="ATPase domain of HSP90 chaperone/DNA topoisomerase II/histidine kinase"/>
    <property type="match status" value="1"/>
</dbReference>
<dbReference type="InterPro" id="IPR036890">
    <property type="entry name" value="HATPase_C_sf"/>
</dbReference>
<dbReference type="NCBIfam" id="NF047352">
    <property type="entry name" value="P_loop_sacsin"/>
    <property type="match status" value="1"/>
</dbReference>
<reference evidence="1" key="1">
    <citation type="journal article" date="2010" name="PLoS Genet.">
        <title>The genome of a pathogenic rhodococcus: cooptive virulence underpinned by key gene acquisitions.</title>
        <authorList>
            <person name="Letek M."/>
            <person name="Gonzalez P."/>
            <person name="Macarthur I."/>
            <person name="Rodriguez H."/>
            <person name="Freeman T.C."/>
            <person name="Valero-Rello A."/>
            <person name="Blanco M."/>
            <person name="Buckley T."/>
            <person name="Cherevach I."/>
            <person name="Fahey R."/>
            <person name="Hapeshi A."/>
            <person name="Holdstock J."/>
            <person name="Leadon D."/>
            <person name="Navas J."/>
            <person name="Ocampo A."/>
            <person name="Quail M.A."/>
            <person name="Sanders M."/>
            <person name="Scortti M.M."/>
            <person name="Prescott J.F."/>
            <person name="Fogarty U."/>
            <person name="Meijer W.G."/>
            <person name="Parkhill J."/>
            <person name="Bentley S.D."/>
            <person name="Vazquez-Boland J.A."/>
        </authorList>
    </citation>
    <scope>NUCLEOTIDE SEQUENCE [LARGE SCALE GENOMIC DNA]</scope>
    <source>
        <strain evidence="1 2">103S</strain>
    </source>
</reference>
<dbReference type="EMBL" id="FN563149">
    <property type="protein sequence ID" value="CBH47078.1"/>
    <property type="molecule type" value="Genomic_DNA"/>
</dbReference>
<name>A0A3S5Y3G7_RHOH1</name>
<dbReference type="Proteomes" id="UP001154400">
    <property type="component" value="Chromosome"/>
</dbReference>
<evidence type="ECO:0000313" key="1">
    <source>
        <dbReference type="EMBL" id="CBH47078.1"/>
    </source>
</evidence>
<gene>
    <name evidence="1" type="ordered locus">REQ_09740</name>
</gene>
<dbReference type="AlphaFoldDB" id="A0A3S5Y3G7"/>
<dbReference type="RefSeq" id="WP_013415039.1">
    <property type="nucleotide sequence ID" value="NC_014659.1"/>
</dbReference>
<dbReference type="KEGG" id="req:REQ_09740"/>
<sequence>MTDPFGTDALRDGTILAWRNSPTRLREDAAAEADLVRAGYRDRLLTELAQNAADAAARAGVPGTLRVELHGDVLRIANTGAPLDIEGVQALAALRASGKSTGVGRFGVGFTAVRSVSDEIELRSTSGSLQFSAARTRAQIADSSLQAPASGVPVLRLVWATDEPPAAGFDSEVVLHLRPDIDGAALLGGFADEAVDLLLELPALETITIGDRTLRRTARDLDGGLTEITVGENTWWQYVTDTARWLVPVVDGRVRPVAEDVLRAPTRSDEELSLPALLIADVPMQPDRRRLLPGVPLARVALGYARFVAALPGDQRLDLVPLPGFARSETDAALREAVLADLRTQPWLPPAETGSDVPDLVPARASVLSGLTRELADALADVVPGLVDPELSGPRHAAALAAVDVHRFGLARVAELLGGHSREPSWWHAVYAALEPLVVDALAVEELAAVPVPLADGRTVTGPRTVVTGTDLGHALDDAASALDWVRLVHPDAAHPLLNRLGAQRVTAGDLLSDPALHARIEDLDYDDPGAATELASAVLALVTLTARESRPTWLGELPLPDADGELVPADQLLLPGAPLADVLDADSPFGTVDAALVDRFGADALRAVGVGWGFTVLRADLPTGPEHDLDEEDAWWDTLADDPETLIAVRDLDLVDPDRWAQALTLLAAEPDTASALGDRTGYTAWWLRTHAEIDGRPLGLLRAADDDTFAGLLDVLDHPDAPALAAALAQRTVDDNALAAVLLDRLADPARTPSPDAVVRAHRLLADAARRGVLDLDDLDLPAQVRSLTGAVVDPDVALVLDRAHLAAVVPPERLALGALDTAAALADLLDLPLASAVVEAHVVGDGEVSTWDREPGAVLACAALGLPLPSGDVVVHDDLVVRLGGALDGDVAVPIWIDDDGRAHLRRRPVGEQR</sequence>
<proteinExistence type="predicted"/>
<evidence type="ECO:0000313" key="2">
    <source>
        <dbReference type="Proteomes" id="UP000006892"/>
    </source>
</evidence>
<evidence type="ECO:0008006" key="3">
    <source>
        <dbReference type="Google" id="ProtNLM"/>
    </source>
</evidence>
<organism evidence="1">
    <name type="scientific">Rhodococcus hoagii (strain 103S)</name>
    <name type="common">Rhodococcus equi</name>
    <dbReference type="NCBI Taxonomy" id="685727"/>
    <lineage>
        <taxon>Bacteria</taxon>
        <taxon>Bacillati</taxon>
        <taxon>Actinomycetota</taxon>
        <taxon>Actinomycetes</taxon>
        <taxon>Mycobacteriales</taxon>
        <taxon>Nocardiaceae</taxon>
        <taxon>Prescottella</taxon>
    </lineage>
</organism>
<protein>
    <recommendedName>
        <fullName evidence="3">ATP-binding protein</fullName>
    </recommendedName>
</protein>
<accession>A0A3S5Y3G7</accession>